<evidence type="ECO:0000313" key="9">
    <source>
        <dbReference type="Proteomes" id="UP000193498"/>
    </source>
</evidence>
<evidence type="ECO:0000313" key="8">
    <source>
        <dbReference type="EMBL" id="ORX95516.1"/>
    </source>
</evidence>
<dbReference type="GO" id="GO:0045944">
    <property type="term" value="P:positive regulation of transcription by RNA polymerase II"/>
    <property type="evidence" value="ECO:0007669"/>
    <property type="project" value="InterPro"/>
</dbReference>
<sequence length="76" mass="8897">MGRKKIEIKPILDERNKQVTFLKRKFGLMKKAYELSVLCECEIGLIIFNSQNKLVQYASSDMDQILMKYTELLVPL</sequence>
<dbReference type="InterPro" id="IPR002100">
    <property type="entry name" value="TF_MADSbox"/>
</dbReference>
<dbReference type="GO" id="GO:0005634">
    <property type="term" value="C:nucleus"/>
    <property type="evidence" value="ECO:0007669"/>
    <property type="project" value="UniProtKB-SubCell"/>
</dbReference>
<dbReference type="Proteomes" id="UP000193498">
    <property type="component" value="Unassembled WGS sequence"/>
</dbReference>
<evidence type="ECO:0000256" key="4">
    <source>
        <dbReference type="ARBA" id="ARBA00023163"/>
    </source>
</evidence>
<feature type="domain" description="MADS-box" evidence="7">
    <location>
        <begin position="1"/>
        <end position="61"/>
    </location>
</feature>
<comment type="similarity">
    <text evidence="6">Belongs to the MEF2 family.</text>
</comment>
<dbReference type="OrthoDB" id="1898716at2759"/>
<dbReference type="GO" id="GO:0046983">
    <property type="term" value="F:protein dimerization activity"/>
    <property type="evidence" value="ECO:0007669"/>
    <property type="project" value="InterPro"/>
</dbReference>
<dbReference type="STRING" id="1314790.A0A1Y1YCR2"/>
<accession>A0A1Y1YCR2</accession>
<evidence type="ECO:0000256" key="5">
    <source>
        <dbReference type="ARBA" id="ARBA00023242"/>
    </source>
</evidence>
<dbReference type="InterPro" id="IPR033896">
    <property type="entry name" value="MEF2-like_N"/>
</dbReference>
<evidence type="ECO:0000256" key="3">
    <source>
        <dbReference type="ARBA" id="ARBA00023125"/>
    </source>
</evidence>
<dbReference type="PROSITE" id="PS00350">
    <property type="entry name" value="MADS_BOX_1"/>
    <property type="match status" value="1"/>
</dbReference>
<dbReference type="PANTHER" id="PTHR11945:SF534">
    <property type="entry name" value="MYOCYTE-SPECIFIC ENHANCER FACTOR 2"/>
    <property type="match status" value="1"/>
</dbReference>
<evidence type="ECO:0000259" key="7">
    <source>
        <dbReference type="PROSITE" id="PS50066"/>
    </source>
</evidence>
<comment type="caution">
    <text evidence="8">The sequence shown here is derived from an EMBL/GenBank/DDBJ whole genome shotgun (WGS) entry which is preliminary data.</text>
</comment>
<gene>
    <name evidence="8" type="ORF">K493DRAFT_24499</name>
</gene>
<dbReference type="GO" id="GO:0000978">
    <property type="term" value="F:RNA polymerase II cis-regulatory region sequence-specific DNA binding"/>
    <property type="evidence" value="ECO:0007669"/>
    <property type="project" value="TreeGrafter"/>
</dbReference>
<keyword evidence="5" id="KW-0539">Nucleus</keyword>
<dbReference type="GO" id="GO:0030154">
    <property type="term" value="P:cell differentiation"/>
    <property type="evidence" value="ECO:0007669"/>
    <property type="project" value="TreeGrafter"/>
</dbReference>
<dbReference type="InParanoid" id="A0A1Y1YCR2"/>
<keyword evidence="3" id="KW-0238">DNA-binding</keyword>
<dbReference type="Pfam" id="PF00319">
    <property type="entry name" value="SRF-TF"/>
    <property type="match status" value="1"/>
</dbReference>
<dbReference type="PRINTS" id="PR00404">
    <property type="entry name" value="MADSDOMAIN"/>
</dbReference>
<dbReference type="SMART" id="SM00432">
    <property type="entry name" value="MADS"/>
    <property type="match status" value="1"/>
</dbReference>
<keyword evidence="4" id="KW-0804">Transcription</keyword>
<evidence type="ECO:0000256" key="6">
    <source>
        <dbReference type="ARBA" id="ARBA00025805"/>
    </source>
</evidence>
<evidence type="ECO:0000256" key="1">
    <source>
        <dbReference type="ARBA" id="ARBA00004123"/>
    </source>
</evidence>
<dbReference type="EMBL" id="MCFE01000173">
    <property type="protein sequence ID" value="ORX95516.1"/>
    <property type="molecule type" value="Genomic_DNA"/>
</dbReference>
<dbReference type="Gene3D" id="3.40.1810.10">
    <property type="entry name" value="Transcription factor, MADS-box"/>
    <property type="match status" value="1"/>
</dbReference>
<proteinExistence type="inferred from homology"/>
<dbReference type="CDD" id="cd00265">
    <property type="entry name" value="MADS_MEF2_like"/>
    <property type="match status" value="1"/>
</dbReference>
<dbReference type="PANTHER" id="PTHR11945">
    <property type="entry name" value="MADS BOX PROTEIN"/>
    <property type="match status" value="1"/>
</dbReference>
<reference evidence="8 9" key="1">
    <citation type="submission" date="2016-07" db="EMBL/GenBank/DDBJ databases">
        <title>Pervasive Adenine N6-methylation of Active Genes in Fungi.</title>
        <authorList>
            <consortium name="DOE Joint Genome Institute"/>
            <person name="Mondo S.J."/>
            <person name="Dannebaum R.O."/>
            <person name="Kuo R.C."/>
            <person name="Labutti K."/>
            <person name="Haridas S."/>
            <person name="Kuo A."/>
            <person name="Salamov A."/>
            <person name="Ahrendt S.R."/>
            <person name="Lipzen A."/>
            <person name="Sullivan W."/>
            <person name="Andreopoulos W.B."/>
            <person name="Clum A."/>
            <person name="Lindquist E."/>
            <person name="Daum C."/>
            <person name="Ramamoorthy G.K."/>
            <person name="Gryganskyi A."/>
            <person name="Culley D."/>
            <person name="Magnuson J.K."/>
            <person name="James T.Y."/>
            <person name="O'Malley M.A."/>
            <person name="Stajich J.E."/>
            <person name="Spatafora J.W."/>
            <person name="Visel A."/>
            <person name="Grigoriev I.V."/>
        </authorList>
    </citation>
    <scope>NUCLEOTIDE SEQUENCE [LARGE SCALE GENOMIC DNA]</scope>
    <source>
        <strain evidence="8 9">CBS 931.73</strain>
    </source>
</reference>
<dbReference type="InterPro" id="IPR036879">
    <property type="entry name" value="TF_MADSbox_sf"/>
</dbReference>
<protein>
    <submittedName>
        <fullName evidence="8">SRF-like protein</fullName>
    </submittedName>
</protein>
<organism evidence="8 9">
    <name type="scientific">Basidiobolus meristosporus CBS 931.73</name>
    <dbReference type="NCBI Taxonomy" id="1314790"/>
    <lineage>
        <taxon>Eukaryota</taxon>
        <taxon>Fungi</taxon>
        <taxon>Fungi incertae sedis</taxon>
        <taxon>Zoopagomycota</taxon>
        <taxon>Entomophthoromycotina</taxon>
        <taxon>Basidiobolomycetes</taxon>
        <taxon>Basidiobolales</taxon>
        <taxon>Basidiobolaceae</taxon>
        <taxon>Basidiobolus</taxon>
    </lineage>
</organism>
<name>A0A1Y1YCR2_9FUNG</name>
<comment type="subcellular location">
    <subcellularLocation>
        <location evidence="1">Nucleus</location>
    </subcellularLocation>
</comment>
<dbReference type="PROSITE" id="PS50066">
    <property type="entry name" value="MADS_BOX_2"/>
    <property type="match status" value="1"/>
</dbReference>
<evidence type="ECO:0000256" key="2">
    <source>
        <dbReference type="ARBA" id="ARBA00023015"/>
    </source>
</evidence>
<keyword evidence="2" id="KW-0805">Transcription regulation</keyword>
<dbReference type="SUPFAM" id="SSF55455">
    <property type="entry name" value="SRF-like"/>
    <property type="match status" value="1"/>
</dbReference>
<dbReference type="AlphaFoldDB" id="A0A1Y1YCR2"/>
<keyword evidence="9" id="KW-1185">Reference proteome</keyword>
<dbReference type="GO" id="GO:0000981">
    <property type="term" value="F:DNA-binding transcription factor activity, RNA polymerase II-specific"/>
    <property type="evidence" value="ECO:0007669"/>
    <property type="project" value="TreeGrafter"/>
</dbReference>